<protein>
    <submittedName>
        <fullName evidence="2">Uncharacterized protein</fullName>
    </submittedName>
</protein>
<accession>A0A8J3NCT8</accession>
<evidence type="ECO:0000256" key="1">
    <source>
        <dbReference type="SAM" id="MobiDB-lite"/>
    </source>
</evidence>
<keyword evidence="3" id="KW-1185">Reference proteome</keyword>
<gene>
    <name evidence="2" type="ORF">Aru02nite_31340</name>
</gene>
<proteinExistence type="predicted"/>
<organism evidence="2 3">
    <name type="scientific">Actinocatenispora rupis</name>
    <dbReference type="NCBI Taxonomy" id="519421"/>
    <lineage>
        <taxon>Bacteria</taxon>
        <taxon>Bacillati</taxon>
        <taxon>Actinomycetota</taxon>
        <taxon>Actinomycetes</taxon>
        <taxon>Micromonosporales</taxon>
        <taxon>Micromonosporaceae</taxon>
        <taxon>Actinocatenispora</taxon>
    </lineage>
</organism>
<feature type="region of interest" description="Disordered" evidence="1">
    <location>
        <begin position="32"/>
        <end position="52"/>
    </location>
</feature>
<dbReference type="RefSeq" id="WP_203658225.1">
    <property type="nucleotide sequence ID" value="NZ_BAAAZM010000009.1"/>
</dbReference>
<sequence>MSGLLGRIAAALRRWRIERLLHWNEDIRTAVSRSRSSGRSGRAVPDRHTWRH</sequence>
<dbReference type="AlphaFoldDB" id="A0A8J3NCT8"/>
<comment type="caution">
    <text evidence="2">The sequence shown here is derived from an EMBL/GenBank/DDBJ whole genome shotgun (WGS) entry which is preliminary data.</text>
</comment>
<dbReference type="Proteomes" id="UP000612808">
    <property type="component" value="Unassembled WGS sequence"/>
</dbReference>
<reference evidence="2" key="1">
    <citation type="submission" date="2021-01" db="EMBL/GenBank/DDBJ databases">
        <title>Whole genome shotgun sequence of Actinocatenispora rupis NBRC 107355.</title>
        <authorList>
            <person name="Komaki H."/>
            <person name="Tamura T."/>
        </authorList>
    </citation>
    <scope>NUCLEOTIDE SEQUENCE</scope>
    <source>
        <strain evidence="2">NBRC 107355</strain>
    </source>
</reference>
<evidence type="ECO:0000313" key="2">
    <source>
        <dbReference type="EMBL" id="GID12245.1"/>
    </source>
</evidence>
<dbReference type="EMBL" id="BOMB01000017">
    <property type="protein sequence ID" value="GID12245.1"/>
    <property type="molecule type" value="Genomic_DNA"/>
</dbReference>
<evidence type="ECO:0000313" key="3">
    <source>
        <dbReference type="Proteomes" id="UP000612808"/>
    </source>
</evidence>
<feature type="compositionally biased region" description="Low complexity" evidence="1">
    <location>
        <begin position="32"/>
        <end position="42"/>
    </location>
</feature>
<name>A0A8J3NCT8_9ACTN</name>